<name>A0A1M6RG09_PARC5</name>
<keyword evidence="1" id="KW-0812">Transmembrane</keyword>
<accession>A0A1M6RG09</accession>
<organism evidence="2 3">
    <name type="scientific">Paramaledivibacter caminithermalis (strain DSM 15212 / CIP 107654 / DViRD3)</name>
    <name type="common">Clostridium caminithermale</name>
    <dbReference type="NCBI Taxonomy" id="1121301"/>
    <lineage>
        <taxon>Bacteria</taxon>
        <taxon>Bacillati</taxon>
        <taxon>Bacillota</taxon>
        <taxon>Clostridia</taxon>
        <taxon>Peptostreptococcales</taxon>
        <taxon>Caminicellaceae</taxon>
        <taxon>Paramaledivibacter</taxon>
    </lineage>
</organism>
<sequence>MNNNTCKKNTNILIVLNIFELCLLSLYMILHSSFFKWSPFYEPLGYQFFLFFYLIPLHLVIGILLISMDRYKNLSKFNKTIPFLASLYPCLSFPLANILHNFPDDLIFIILSLIGLVLFIIFIIIFKNILKRLKES</sequence>
<keyword evidence="1" id="KW-0472">Membrane</keyword>
<feature type="transmembrane region" description="Helical" evidence="1">
    <location>
        <begin position="50"/>
        <end position="68"/>
    </location>
</feature>
<dbReference type="AlphaFoldDB" id="A0A1M6RG09"/>
<keyword evidence="1" id="KW-1133">Transmembrane helix</keyword>
<dbReference type="Proteomes" id="UP000184465">
    <property type="component" value="Unassembled WGS sequence"/>
</dbReference>
<dbReference type="STRING" id="1121301.SAMN02745912_02944"/>
<feature type="transmembrane region" description="Helical" evidence="1">
    <location>
        <begin position="80"/>
        <end position="100"/>
    </location>
</feature>
<evidence type="ECO:0000256" key="1">
    <source>
        <dbReference type="SAM" id="Phobius"/>
    </source>
</evidence>
<evidence type="ECO:0000313" key="2">
    <source>
        <dbReference type="EMBL" id="SHK31297.1"/>
    </source>
</evidence>
<proteinExistence type="predicted"/>
<evidence type="ECO:0000313" key="3">
    <source>
        <dbReference type="Proteomes" id="UP000184465"/>
    </source>
</evidence>
<protein>
    <submittedName>
        <fullName evidence="2">Uncharacterized protein</fullName>
    </submittedName>
</protein>
<dbReference type="EMBL" id="FRAG01000046">
    <property type="protein sequence ID" value="SHK31297.1"/>
    <property type="molecule type" value="Genomic_DNA"/>
</dbReference>
<reference evidence="2 3" key="1">
    <citation type="submission" date="2016-11" db="EMBL/GenBank/DDBJ databases">
        <authorList>
            <person name="Jaros S."/>
            <person name="Januszkiewicz K."/>
            <person name="Wedrychowicz H."/>
        </authorList>
    </citation>
    <scope>NUCLEOTIDE SEQUENCE [LARGE SCALE GENOMIC DNA]</scope>
    <source>
        <strain evidence="2 3">DSM 15212</strain>
    </source>
</reference>
<feature type="transmembrane region" description="Helical" evidence="1">
    <location>
        <begin position="106"/>
        <end position="126"/>
    </location>
</feature>
<keyword evidence="3" id="KW-1185">Reference proteome</keyword>
<feature type="transmembrane region" description="Helical" evidence="1">
    <location>
        <begin position="12"/>
        <end position="30"/>
    </location>
</feature>
<gene>
    <name evidence="2" type="ORF">SAMN02745912_02944</name>
</gene>